<keyword evidence="3" id="KW-1185">Reference proteome</keyword>
<dbReference type="EMBL" id="SLWX01000007">
    <property type="protein sequence ID" value="TCO75615.1"/>
    <property type="molecule type" value="Genomic_DNA"/>
</dbReference>
<evidence type="ECO:0000313" key="3">
    <source>
        <dbReference type="Proteomes" id="UP000294980"/>
    </source>
</evidence>
<proteinExistence type="predicted"/>
<dbReference type="OrthoDB" id="5616307at2"/>
<dbReference type="Pfam" id="PF07023">
    <property type="entry name" value="DUF1315"/>
    <property type="match status" value="1"/>
</dbReference>
<evidence type="ECO:0008006" key="4">
    <source>
        <dbReference type="Google" id="ProtNLM"/>
    </source>
</evidence>
<dbReference type="AlphaFoldDB" id="A0A4R2L8R6"/>
<feature type="region of interest" description="Disordered" evidence="1">
    <location>
        <begin position="61"/>
        <end position="98"/>
    </location>
</feature>
<evidence type="ECO:0000256" key="1">
    <source>
        <dbReference type="SAM" id="MobiDB-lite"/>
    </source>
</evidence>
<evidence type="ECO:0000313" key="2">
    <source>
        <dbReference type="EMBL" id="TCO75615.1"/>
    </source>
</evidence>
<sequence>MDEYDKLVGSLNPDVYERLKRAVETGRWPDGREVTAVQREHCLSAIIAWGERNLPPEERVGFIDRGRKGGGKPPGAVSDQPLRWQEKDNPDKRARGDE</sequence>
<feature type="compositionally biased region" description="Basic and acidic residues" evidence="1">
    <location>
        <begin position="84"/>
        <end position="98"/>
    </location>
</feature>
<accession>A0A4R2L8R6</accession>
<dbReference type="RefSeq" id="WP_117317637.1">
    <property type="nucleotide sequence ID" value="NZ_QQSW01000009.1"/>
</dbReference>
<dbReference type="Proteomes" id="UP000294980">
    <property type="component" value="Unassembled WGS sequence"/>
</dbReference>
<protein>
    <recommendedName>
        <fullName evidence="4">DUF1315 family protein</fullName>
    </recommendedName>
</protein>
<dbReference type="InterPro" id="IPR009749">
    <property type="entry name" value="DUF1315"/>
</dbReference>
<name>A0A4R2L8R6_9GAMM</name>
<comment type="caution">
    <text evidence="2">The sequence shown here is derived from an EMBL/GenBank/DDBJ whole genome shotgun (WGS) entry which is preliminary data.</text>
</comment>
<organism evidence="2 3">
    <name type="scientific">Chromatocurvus halotolerans</name>
    <dbReference type="NCBI Taxonomy" id="1132028"/>
    <lineage>
        <taxon>Bacteria</taxon>
        <taxon>Pseudomonadati</taxon>
        <taxon>Pseudomonadota</taxon>
        <taxon>Gammaproteobacteria</taxon>
        <taxon>Cellvibrionales</taxon>
        <taxon>Halieaceae</taxon>
        <taxon>Chromatocurvus</taxon>
    </lineage>
</organism>
<gene>
    <name evidence="2" type="ORF">EV688_10732</name>
</gene>
<reference evidence="2 3" key="1">
    <citation type="submission" date="2019-03" db="EMBL/GenBank/DDBJ databases">
        <title>Genomic Encyclopedia of Type Strains, Phase IV (KMG-IV): sequencing the most valuable type-strain genomes for metagenomic binning, comparative biology and taxonomic classification.</title>
        <authorList>
            <person name="Goeker M."/>
        </authorList>
    </citation>
    <scope>NUCLEOTIDE SEQUENCE [LARGE SCALE GENOMIC DNA]</scope>
    <source>
        <strain evidence="2 3">DSM 23344</strain>
    </source>
</reference>